<evidence type="ECO:0000256" key="1">
    <source>
        <dbReference type="SAM" id="SignalP"/>
    </source>
</evidence>
<dbReference type="RefSeq" id="WP_316700746.1">
    <property type="nucleotide sequence ID" value="NZ_CP136336.1"/>
</dbReference>
<name>A0ABZ0CSW0_9BURK</name>
<dbReference type="EMBL" id="CP136336">
    <property type="protein sequence ID" value="WOB08065.1"/>
    <property type="molecule type" value="Genomic_DNA"/>
</dbReference>
<sequence>MLKKSLLALAVIASALPAISFAEEASPLSFNLGVVTDYRYRGISQTRFEPALQFGADLSLPAGFYIGTWGSTIKWIRDSGGDSTVEVDVYAGWKSEVTKGLTLDFGVLQYVYPSAKTAAWDAVYDDPNTTELYGAVTFGPATVKYSHSTSNLFGNRDSKGSGYLDLSATFELPEGVMLTPHVGYQKIKNYKSLSYTDYSLSLSKDISGTVVSLTYVGTNTKTIAGNPNGNAYYDPSGANLGKDTVVFGIKRTF</sequence>
<reference evidence="2 3" key="1">
    <citation type="submission" date="2023-10" db="EMBL/GenBank/DDBJ databases">
        <title>Bacteria for the degradation of biodegradable plastic PBAT(Polybutylene adipate terephthalate).</title>
        <authorList>
            <person name="Weon H.-Y."/>
            <person name="Yeon J."/>
        </authorList>
    </citation>
    <scope>NUCLEOTIDE SEQUENCE [LARGE SCALE GENOMIC DNA]</scope>
    <source>
        <strain evidence="2 3">SBD 7-3</strain>
    </source>
</reference>
<dbReference type="NCBIfam" id="TIGR02001">
    <property type="entry name" value="gcw_chp"/>
    <property type="match status" value="1"/>
</dbReference>
<evidence type="ECO:0000313" key="2">
    <source>
        <dbReference type="EMBL" id="WOB08065.1"/>
    </source>
</evidence>
<proteinExistence type="predicted"/>
<dbReference type="InterPro" id="IPR010239">
    <property type="entry name" value="CHP02001"/>
</dbReference>
<dbReference type="Pfam" id="PF09694">
    <property type="entry name" value="Gcw_chp"/>
    <property type="match status" value="1"/>
</dbReference>
<accession>A0ABZ0CSW0</accession>
<organism evidence="2 3">
    <name type="scientific">Piscinibacter gummiphilus</name>
    <dbReference type="NCBI Taxonomy" id="946333"/>
    <lineage>
        <taxon>Bacteria</taxon>
        <taxon>Pseudomonadati</taxon>
        <taxon>Pseudomonadota</taxon>
        <taxon>Betaproteobacteria</taxon>
        <taxon>Burkholderiales</taxon>
        <taxon>Sphaerotilaceae</taxon>
        <taxon>Piscinibacter</taxon>
    </lineage>
</organism>
<feature type="signal peptide" evidence="1">
    <location>
        <begin position="1"/>
        <end position="22"/>
    </location>
</feature>
<gene>
    <name evidence="2" type="ORF">RXV79_24580</name>
</gene>
<keyword evidence="1" id="KW-0732">Signal</keyword>
<evidence type="ECO:0000313" key="3">
    <source>
        <dbReference type="Proteomes" id="UP001303946"/>
    </source>
</evidence>
<feature type="chain" id="PRO_5045977097" evidence="1">
    <location>
        <begin position="23"/>
        <end position="253"/>
    </location>
</feature>
<dbReference type="Proteomes" id="UP001303946">
    <property type="component" value="Chromosome"/>
</dbReference>
<protein>
    <submittedName>
        <fullName evidence="2">TorF family putative porin</fullName>
    </submittedName>
</protein>
<keyword evidence="3" id="KW-1185">Reference proteome</keyword>